<evidence type="ECO:0000313" key="3">
    <source>
        <dbReference type="EMBL" id="ERJ12284.1"/>
    </source>
</evidence>
<dbReference type="Proteomes" id="UP000005707">
    <property type="component" value="Unassembled WGS sequence"/>
</dbReference>
<reference evidence="3 4" key="1">
    <citation type="journal article" date="2011" name="J. Bacteriol.">
        <title>Genome sequence of Haloplasma contractile, an unusual contractile bacterium from a deep-sea anoxic brine lake.</title>
        <authorList>
            <person name="Antunes A."/>
            <person name="Alam I."/>
            <person name="El Dorry H."/>
            <person name="Siam R."/>
            <person name="Robertson A."/>
            <person name="Bajic V.B."/>
            <person name="Stingl U."/>
        </authorList>
    </citation>
    <scope>NUCLEOTIDE SEQUENCE [LARGE SCALE GENOMIC DNA]</scope>
    <source>
        <strain evidence="3 4">SSD-17B</strain>
    </source>
</reference>
<dbReference type="InterPro" id="IPR027417">
    <property type="entry name" value="P-loop_NTPase"/>
</dbReference>
<comment type="caution">
    <text evidence="3">The sequence shown here is derived from an EMBL/GenBank/DDBJ whole genome shotgun (WGS) entry which is preliminary data.</text>
</comment>
<keyword evidence="1" id="KW-0175">Coiled coil</keyword>
<keyword evidence="4" id="KW-1185">Reference proteome</keyword>
<name>F7PTW6_9MOLU</name>
<dbReference type="AlphaFoldDB" id="F7PTW6"/>
<dbReference type="InParanoid" id="F7PTW6"/>
<protein>
    <submittedName>
        <fullName evidence="3">Bipolar DNA helicase protein</fullName>
    </submittedName>
</protein>
<gene>
    <name evidence="3" type="ORF">HLPCO_001811</name>
</gene>
<keyword evidence="3" id="KW-0378">Hydrolase</keyword>
<keyword evidence="3" id="KW-0347">Helicase</keyword>
<organism evidence="3 4">
    <name type="scientific">Haloplasma contractile SSD-17B</name>
    <dbReference type="NCBI Taxonomy" id="1033810"/>
    <lineage>
        <taxon>Bacteria</taxon>
        <taxon>Bacillati</taxon>
        <taxon>Mycoplasmatota</taxon>
        <taxon>Mollicutes</taxon>
        <taxon>Haloplasmatales</taxon>
        <taxon>Haloplasmataceae</taxon>
        <taxon>Haloplasma</taxon>
    </lineage>
</organism>
<dbReference type="PANTHER" id="PTHR42957">
    <property type="entry name" value="HELICASE MJ1565-RELATED"/>
    <property type="match status" value="1"/>
</dbReference>
<evidence type="ECO:0000256" key="1">
    <source>
        <dbReference type="SAM" id="Coils"/>
    </source>
</evidence>
<keyword evidence="3" id="KW-0547">Nucleotide-binding</keyword>
<dbReference type="OrthoDB" id="9806951at2"/>
<sequence>MIIGEITSVYGIRVKGRFYEKLPPYMVKNSNVFLGPKINSYVKTNVGLVSVVCQITGEEVSVNDKNQKILELNVIGSIEKGLFSQGLRYLPLVGAKIRLFTEDDYKSLFVSNDSMNLNIGNDLFEPTRKISIDLNSVIPTHIGIFGNTGSGKSNTLTKILQEYLNIIEDKRINSKIAQTLLFDLNNEYGDNAITNLQNKEVIKLTTQTQSKKRIPIDYSKLSEDQLGVLLNATKKTQMPIIKRALRNMKGEFDSEQKINSIRWAIINCQKNAIYTIRNELYKYIMGLEDFQFISGRSNSFIDKSNTTVDFDNKKHFDFINDIEHQSLEKIKVIEPKTWLERFEFELIYSVFQYATHGNNLEFVKPLITRLKNRIKDFNKIFNESENEITSLSQKNIVVIQLGQVNQEIRELVPSIISDLIFDSMRKNDRSKGIKQIRNIVIDEAHNILKPSKESNDIASNSVEVFEKIIKEGRKYGVFLIISSQRPSDISETITSQLHNYFIHKLVNKNDIKHIEKTVSFMDKRQIDMLSVLGPGECIISGTGFIFPMFAKIKIVDEVNEPLSRNVKLLGDEGIFSNKESKKIENKAFDPF</sequence>
<accession>F7PTW6</accession>
<dbReference type="RefSeq" id="WP_008825291.1">
    <property type="nucleotide sequence ID" value="NZ_AFNU02000005.1"/>
</dbReference>
<dbReference type="Pfam" id="PF01935">
    <property type="entry name" value="DUF87"/>
    <property type="match status" value="1"/>
</dbReference>
<feature type="domain" description="Helicase HerA central" evidence="2">
    <location>
        <begin position="127"/>
        <end position="305"/>
    </location>
</feature>
<evidence type="ECO:0000259" key="2">
    <source>
        <dbReference type="Pfam" id="PF01935"/>
    </source>
</evidence>
<dbReference type="InterPro" id="IPR008571">
    <property type="entry name" value="HerA-like"/>
</dbReference>
<dbReference type="SUPFAM" id="SSF52540">
    <property type="entry name" value="P-loop containing nucleoside triphosphate hydrolases"/>
    <property type="match status" value="1"/>
</dbReference>
<evidence type="ECO:0000313" key="4">
    <source>
        <dbReference type="Proteomes" id="UP000005707"/>
    </source>
</evidence>
<dbReference type="GO" id="GO:0004386">
    <property type="term" value="F:helicase activity"/>
    <property type="evidence" value="ECO:0007669"/>
    <property type="project" value="UniProtKB-KW"/>
</dbReference>
<dbReference type="STRING" id="1033810.HLPCO_001811"/>
<dbReference type="InterPro" id="IPR002789">
    <property type="entry name" value="HerA_central"/>
</dbReference>
<keyword evidence="3" id="KW-0067">ATP-binding</keyword>
<reference evidence="3 4" key="2">
    <citation type="journal article" date="2013" name="PLoS ONE">
        <title>INDIGO - INtegrated Data Warehouse of MIcrobial GenOmes with Examples from the Red Sea Extremophiles.</title>
        <authorList>
            <person name="Alam I."/>
            <person name="Antunes A."/>
            <person name="Kamau A.A."/>
            <person name="Ba Alawi W."/>
            <person name="Kalkatawi M."/>
            <person name="Stingl U."/>
            <person name="Bajic V.B."/>
        </authorList>
    </citation>
    <scope>NUCLEOTIDE SEQUENCE [LARGE SCALE GENOMIC DNA]</scope>
    <source>
        <strain evidence="3 4">SSD-17B</strain>
    </source>
</reference>
<dbReference type="PANTHER" id="PTHR42957:SF1">
    <property type="entry name" value="HELICASE MJ1565-RELATED"/>
    <property type="match status" value="1"/>
</dbReference>
<dbReference type="EMBL" id="AFNU02000005">
    <property type="protein sequence ID" value="ERJ12284.1"/>
    <property type="molecule type" value="Genomic_DNA"/>
</dbReference>
<feature type="coiled-coil region" evidence="1">
    <location>
        <begin position="367"/>
        <end position="394"/>
    </location>
</feature>
<dbReference type="eggNOG" id="COG0433">
    <property type="taxonomic scope" value="Bacteria"/>
</dbReference>
<proteinExistence type="predicted"/>
<dbReference type="Gene3D" id="3.40.50.300">
    <property type="entry name" value="P-loop containing nucleotide triphosphate hydrolases"/>
    <property type="match status" value="2"/>
</dbReference>